<name>D2DXQ6_9BACT</name>
<sequence length="76" mass="8184">MKPGVSPRRTKTSLRQAQAESVTKAVAETHPFRMGIAPEEQALLFQSPPPDVNMPRTQANAAPAKRTAGRSSENAD</sequence>
<keyword evidence="2" id="KW-0675">Receptor</keyword>
<feature type="region of interest" description="Disordered" evidence="1">
    <location>
        <begin position="40"/>
        <end position="76"/>
    </location>
</feature>
<reference evidence="2" key="1">
    <citation type="journal article" date="2010" name="FEMS Microbiol. Ecol.">
        <title>Phylogenetic and metagenomic analysis of Verrucomicrobia in former agricultural grassland soil.</title>
        <authorList>
            <person name="Kielak A."/>
            <person name="Rodrigues J.L.M."/>
            <person name="Kuramae E.E."/>
            <person name="Chain P.S.G."/>
            <person name="van Veen J.A."/>
            <person name="Kowalchuk G.A."/>
        </authorList>
    </citation>
    <scope>NUCLEOTIDE SEQUENCE</scope>
</reference>
<evidence type="ECO:0000256" key="1">
    <source>
        <dbReference type="SAM" id="MobiDB-lite"/>
    </source>
</evidence>
<evidence type="ECO:0000313" key="2">
    <source>
        <dbReference type="EMBL" id="ACO70879.1"/>
    </source>
</evidence>
<accession>D2DXQ6</accession>
<keyword evidence="2" id="KW-0449">Lipoprotein</keyword>
<proteinExistence type="predicted"/>
<dbReference type="AlphaFoldDB" id="D2DXQ6"/>
<organism evidence="2">
    <name type="scientific">uncultured Verrucomicrobiota bacterium</name>
    <dbReference type="NCBI Taxonomy" id="156588"/>
    <lineage>
        <taxon>Bacteria</taxon>
        <taxon>Pseudomonadati</taxon>
        <taxon>Verrucomicrobiota</taxon>
        <taxon>environmental samples</taxon>
    </lineage>
</organism>
<protein>
    <submittedName>
        <fullName evidence="2">Apolipoprotein B48 receptor-like protein</fullName>
    </submittedName>
</protein>
<dbReference type="EMBL" id="FJ872372">
    <property type="protein sequence ID" value="ACO70879.1"/>
    <property type="molecule type" value="Genomic_DNA"/>
</dbReference>